<evidence type="ECO:0000256" key="2">
    <source>
        <dbReference type="RuleBase" id="RU363072"/>
    </source>
</evidence>
<reference evidence="3" key="1">
    <citation type="submission" date="2021-01" db="EMBL/GenBank/DDBJ databases">
        <title>Modified the classification status of verrucomicrobia.</title>
        <authorList>
            <person name="Feng X."/>
        </authorList>
    </citation>
    <scope>NUCLEOTIDE SEQUENCE</scope>
    <source>
        <strain evidence="3">KCTC 12986</strain>
    </source>
</reference>
<accession>A0A934VNP5</accession>
<evidence type="ECO:0000313" key="3">
    <source>
        <dbReference type="EMBL" id="MBK1835291.1"/>
    </source>
</evidence>
<dbReference type="GO" id="GO:0015288">
    <property type="term" value="F:porin activity"/>
    <property type="evidence" value="ECO:0007669"/>
    <property type="project" value="InterPro"/>
</dbReference>
<dbReference type="Proteomes" id="UP000604083">
    <property type="component" value="Unassembled WGS sequence"/>
</dbReference>
<organism evidence="3 4">
    <name type="scientific">Roseibacillus ishigakijimensis</name>
    <dbReference type="NCBI Taxonomy" id="454146"/>
    <lineage>
        <taxon>Bacteria</taxon>
        <taxon>Pseudomonadati</taxon>
        <taxon>Verrucomicrobiota</taxon>
        <taxon>Verrucomicrobiia</taxon>
        <taxon>Verrucomicrobiales</taxon>
        <taxon>Verrucomicrobiaceae</taxon>
        <taxon>Roseibacillus</taxon>
    </lineage>
</organism>
<protein>
    <submittedName>
        <fullName evidence="3">Carbohydrate porin</fullName>
    </submittedName>
</protein>
<dbReference type="InterPro" id="IPR038673">
    <property type="entry name" value="OprB_sf"/>
</dbReference>
<dbReference type="RefSeq" id="WP_200392727.1">
    <property type="nucleotide sequence ID" value="NZ_JAENIO010000047.1"/>
</dbReference>
<dbReference type="EMBL" id="JAENIO010000047">
    <property type="protein sequence ID" value="MBK1835291.1"/>
    <property type="molecule type" value="Genomic_DNA"/>
</dbReference>
<name>A0A934VNP5_9BACT</name>
<sequence>MAAIVFTQPLRAENDFNVGDYLTRDWGGLRPQLVDSGITPFLYYDSIFSANLSGGIRHDEDFVGQVYAGVDLDLETLWGWEGTTMKVSMVNRHGNTLSDSVGGIYDPMTIYGGQVSYLYQLFIEKEFGDDWSLKFGRVSADTDFTKSSLFGYSLSTAINGPIRATLLESSLTSFPYPVWGARLKYTPDEEHKFQLGAYQTGPDQWDYRKHGADFSFGNDDGISVLAQYDWTPRSQPGTRIFGGVIGSFRDFERFDGGERDFLFRAYLHAEGEIAPGLTAFALATYSPQDEVALTPWQLSAGLNYAGLFPGREADRTFFFATYGQLSDEYGDAIGEDVDYEMVYELGHRFQLTPAVYFQPSLQYIQNPGGTGHIDDAVVLGAWLNLSF</sequence>
<dbReference type="Pfam" id="PF04966">
    <property type="entry name" value="OprB"/>
    <property type="match status" value="1"/>
</dbReference>
<dbReference type="SUPFAM" id="SSF56935">
    <property type="entry name" value="Porins"/>
    <property type="match status" value="1"/>
</dbReference>
<keyword evidence="4" id="KW-1185">Reference proteome</keyword>
<evidence type="ECO:0000313" key="4">
    <source>
        <dbReference type="Proteomes" id="UP000604083"/>
    </source>
</evidence>
<comment type="caution">
    <text evidence="3">The sequence shown here is derived from an EMBL/GenBank/DDBJ whole genome shotgun (WGS) entry which is preliminary data.</text>
</comment>
<comment type="similarity">
    <text evidence="1 2">Belongs to the OprB family.</text>
</comment>
<dbReference type="InterPro" id="IPR052932">
    <property type="entry name" value="OprB_Porin"/>
</dbReference>
<proteinExistence type="inferred from homology"/>
<dbReference type="AlphaFoldDB" id="A0A934VNP5"/>
<dbReference type="GO" id="GO:0008643">
    <property type="term" value="P:carbohydrate transport"/>
    <property type="evidence" value="ECO:0007669"/>
    <property type="project" value="InterPro"/>
</dbReference>
<dbReference type="InterPro" id="IPR007049">
    <property type="entry name" value="Carb-sel_porin_OprB"/>
</dbReference>
<evidence type="ECO:0000256" key="1">
    <source>
        <dbReference type="ARBA" id="ARBA00008769"/>
    </source>
</evidence>
<gene>
    <name evidence="3" type="ORF">JIN78_14575</name>
</gene>
<dbReference type="GO" id="GO:0016020">
    <property type="term" value="C:membrane"/>
    <property type="evidence" value="ECO:0007669"/>
    <property type="project" value="InterPro"/>
</dbReference>
<dbReference type="PANTHER" id="PTHR37944:SF1">
    <property type="entry name" value="PORIN B"/>
    <property type="match status" value="1"/>
</dbReference>
<dbReference type="PANTHER" id="PTHR37944">
    <property type="entry name" value="PORIN B"/>
    <property type="match status" value="1"/>
</dbReference>
<dbReference type="Gene3D" id="2.40.160.180">
    <property type="entry name" value="Carbohydrate-selective porin OprB"/>
    <property type="match status" value="1"/>
</dbReference>